<dbReference type="EMBL" id="CP076838">
    <property type="protein sequence ID" value="QWW78827.1"/>
    <property type="molecule type" value="Genomic_DNA"/>
</dbReference>
<keyword evidence="4" id="KW-1185">Reference proteome</keyword>
<dbReference type="SUPFAM" id="SSF51695">
    <property type="entry name" value="PLC-like phosphodiesterases"/>
    <property type="match status" value="1"/>
</dbReference>
<gene>
    <name evidence="3" type="ORF">KQ929_16490</name>
</gene>
<protein>
    <submittedName>
        <fullName evidence="3">Glycerophosphodiester phosphodiesterase</fullName>
    </submittedName>
</protein>
<evidence type="ECO:0000256" key="1">
    <source>
        <dbReference type="SAM" id="SignalP"/>
    </source>
</evidence>
<evidence type="ECO:0000313" key="3">
    <source>
        <dbReference type="EMBL" id="QWW78827.1"/>
    </source>
</evidence>
<dbReference type="PANTHER" id="PTHR46211:SF10">
    <property type="entry name" value="EXPORTED PROTEIN"/>
    <property type="match status" value="1"/>
</dbReference>
<reference evidence="3 4" key="1">
    <citation type="submission" date="2021-06" db="EMBL/GenBank/DDBJ databases">
        <title>Leclercia pneumoniae sp. nov.</title>
        <authorList>
            <person name="Hoenemann M."/>
            <person name="Viehweger A."/>
            <person name="Dietze N."/>
        </authorList>
    </citation>
    <scope>NUCLEOTIDE SEQUENCE [LARGE SCALE GENOMIC DNA]</scope>
    <source>
        <strain evidence="4">49125</strain>
    </source>
</reference>
<evidence type="ECO:0000313" key="4">
    <source>
        <dbReference type="Proteomes" id="UP000683497"/>
    </source>
</evidence>
<dbReference type="InterPro" id="IPR030395">
    <property type="entry name" value="GP_PDE_dom"/>
</dbReference>
<feature type="domain" description="GP-PDE" evidence="2">
    <location>
        <begin position="20"/>
        <end position="281"/>
    </location>
</feature>
<dbReference type="Pfam" id="PF03009">
    <property type="entry name" value="GDPD"/>
    <property type="match status" value="1"/>
</dbReference>
<name>A0ABX8JRA0_9ENTR</name>
<feature type="chain" id="PRO_5047388481" evidence="1">
    <location>
        <begin position="19"/>
        <end position="281"/>
    </location>
</feature>
<dbReference type="InterPro" id="IPR017946">
    <property type="entry name" value="PLC-like_Pdiesterase_TIM-brl"/>
</dbReference>
<dbReference type="PANTHER" id="PTHR46211">
    <property type="entry name" value="GLYCEROPHOSPHORYL DIESTER PHOSPHODIESTERASE"/>
    <property type="match status" value="1"/>
</dbReference>
<proteinExistence type="predicted"/>
<dbReference type="RefSeq" id="WP_207293049.1">
    <property type="nucleotide sequence ID" value="NZ_CP071383.1"/>
</dbReference>
<feature type="signal peptide" evidence="1">
    <location>
        <begin position="1"/>
        <end position="18"/>
    </location>
</feature>
<accession>A0ABX8JRA0</accession>
<evidence type="ECO:0000259" key="2">
    <source>
        <dbReference type="PROSITE" id="PS51704"/>
    </source>
</evidence>
<organism evidence="3 4">
    <name type="scientific">Leclercia pneumoniae</name>
    <dbReference type="NCBI Taxonomy" id="2815358"/>
    <lineage>
        <taxon>Bacteria</taxon>
        <taxon>Pseudomonadati</taxon>
        <taxon>Pseudomonadota</taxon>
        <taxon>Gammaproteobacteria</taxon>
        <taxon>Enterobacterales</taxon>
        <taxon>Enterobacteriaceae</taxon>
        <taxon>Leclercia</taxon>
    </lineage>
</organism>
<sequence length="281" mass="31063">MNKRIAASLLFLSTSLWASPEIIAHRGGTGDAPENTLPAIKLALQNQAQAIWITVQLSRDGVPVLYRPSDLQALTSMKGKVSAYTAAELTTFNAGTKWKETIADATIPTLKAVLEQWPETRFFIDIKSPDAAPEEMAKQLTATLQETNSLQRVRVYSTEDRYLDALPPTVPRFVTRSETRTRLANISLNHLCDAPAKTMDEYWYGLELNRKVEIVEKFTLGEGISPATLTWDKEAMTCFRSQGNAHIILLGINASKDFQTAKMLGADGVVVDSPAQASQWH</sequence>
<dbReference type="Gene3D" id="3.20.20.190">
    <property type="entry name" value="Phosphatidylinositol (PI) phosphodiesterase"/>
    <property type="match status" value="1"/>
</dbReference>
<dbReference type="PROSITE" id="PS51704">
    <property type="entry name" value="GP_PDE"/>
    <property type="match status" value="1"/>
</dbReference>
<dbReference type="Proteomes" id="UP000683497">
    <property type="component" value="Chromosome"/>
</dbReference>
<keyword evidence="1" id="KW-0732">Signal</keyword>